<dbReference type="SUPFAM" id="SSF51735">
    <property type="entry name" value="NAD(P)-binding Rossmann-fold domains"/>
    <property type="match status" value="1"/>
</dbReference>
<organism evidence="3 4">
    <name type="scientific">Streptomyces polyasparticus</name>
    <dbReference type="NCBI Taxonomy" id="2767826"/>
    <lineage>
        <taxon>Bacteria</taxon>
        <taxon>Bacillati</taxon>
        <taxon>Actinomycetota</taxon>
        <taxon>Actinomycetes</taxon>
        <taxon>Kitasatosporales</taxon>
        <taxon>Streptomycetaceae</taxon>
        <taxon>Streptomyces</taxon>
    </lineage>
</organism>
<accession>A0ABR7SIR2</accession>
<dbReference type="InterPro" id="IPR000683">
    <property type="entry name" value="Gfo/Idh/MocA-like_OxRdtase_N"/>
</dbReference>
<gene>
    <name evidence="3" type="ORF">H9Y04_21570</name>
</gene>
<dbReference type="Gene3D" id="3.30.360.10">
    <property type="entry name" value="Dihydrodipicolinate Reductase, domain 2"/>
    <property type="match status" value="1"/>
</dbReference>
<feature type="domain" description="GFO/IDH/MocA-like oxidoreductase" evidence="2">
    <location>
        <begin position="135"/>
        <end position="254"/>
    </location>
</feature>
<evidence type="ECO:0000259" key="1">
    <source>
        <dbReference type="Pfam" id="PF01408"/>
    </source>
</evidence>
<evidence type="ECO:0000313" key="4">
    <source>
        <dbReference type="Proteomes" id="UP000642284"/>
    </source>
</evidence>
<dbReference type="Pfam" id="PF01408">
    <property type="entry name" value="GFO_IDH_MocA"/>
    <property type="match status" value="1"/>
</dbReference>
<comment type="caution">
    <text evidence="3">The sequence shown here is derived from an EMBL/GenBank/DDBJ whole genome shotgun (WGS) entry which is preliminary data.</text>
</comment>
<sequence>METNESGFRLGLIGTGIVGALHIQAAQALPGVTVAAVCDIDADAAGRMAQEAGAVAYTSHEEMLAAEALDGVVITAPHALHAGMTLAAAAAGVHVLVEKPMATSVEDCTAMIDACEAAGVVLAVGHVVRFGALARRAEEVLRSGELGPVRAISQRRTSHYAKGSRPEWFFDPGLAGGGIVMNVGTHGLDRIQWLGGSSVQTVHAHTWSHGDLLIETDAMGFVGLTNGVKAIFQFTSAGLPYIDETVVQCERGALRWSAPEGLWVSRGGKETPLAAGAEEPVDAFAAQLADFTEACRSGRPPRVDGAYGRSVVAAVRAVYDSASSGQPESVAGDLLRSGR</sequence>
<dbReference type="InterPro" id="IPR051450">
    <property type="entry name" value="Gfo/Idh/MocA_Oxidoreductases"/>
</dbReference>
<dbReference type="InterPro" id="IPR036291">
    <property type="entry name" value="NAD(P)-bd_dom_sf"/>
</dbReference>
<name>A0ABR7SIR2_9ACTN</name>
<dbReference type="RefSeq" id="WP_187815583.1">
    <property type="nucleotide sequence ID" value="NZ_JACTVJ010000010.1"/>
</dbReference>
<feature type="domain" description="Gfo/Idh/MocA-like oxidoreductase N-terminal" evidence="1">
    <location>
        <begin position="8"/>
        <end position="126"/>
    </location>
</feature>
<reference evidence="3 4" key="1">
    <citation type="submission" date="2020-08" db="EMBL/GenBank/DDBJ databases">
        <title>Genemic of Streptomyces polyaspartic.</title>
        <authorList>
            <person name="Liu W."/>
        </authorList>
    </citation>
    <scope>NUCLEOTIDE SEQUENCE [LARGE SCALE GENOMIC DNA]</scope>
    <source>
        <strain evidence="3 4">TRM66268-LWL</strain>
    </source>
</reference>
<dbReference type="Pfam" id="PF22725">
    <property type="entry name" value="GFO_IDH_MocA_C3"/>
    <property type="match status" value="1"/>
</dbReference>
<keyword evidence="4" id="KW-1185">Reference proteome</keyword>
<dbReference type="PANTHER" id="PTHR43377">
    <property type="entry name" value="BILIVERDIN REDUCTASE A"/>
    <property type="match status" value="1"/>
</dbReference>
<evidence type="ECO:0000313" key="3">
    <source>
        <dbReference type="EMBL" id="MBC9715144.1"/>
    </source>
</evidence>
<dbReference type="EMBL" id="JACTVJ010000010">
    <property type="protein sequence ID" value="MBC9715144.1"/>
    <property type="molecule type" value="Genomic_DNA"/>
</dbReference>
<evidence type="ECO:0000259" key="2">
    <source>
        <dbReference type="Pfam" id="PF22725"/>
    </source>
</evidence>
<dbReference type="InterPro" id="IPR055170">
    <property type="entry name" value="GFO_IDH_MocA-like_dom"/>
</dbReference>
<proteinExistence type="predicted"/>
<dbReference type="Proteomes" id="UP000642284">
    <property type="component" value="Unassembled WGS sequence"/>
</dbReference>
<dbReference type="SUPFAM" id="SSF55347">
    <property type="entry name" value="Glyceraldehyde-3-phosphate dehydrogenase-like, C-terminal domain"/>
    <property type="match status" value="1"/>
</dbReference>
<protein>
    <submittedName>
        <fullName evidence="3">Gfo/Idh/MocA family oxidoreductase</fullName>
    </submittedName>
</protein>
<dbReference type="Gene3D" id="3.40.50.720">
    <property type="entry name" value="NAD(P)-binding Rossmann-like Domain"/>
    <property type="match status" value="1"/>
</dbReference>
<dbReference type="PANTHER" id="PTHR43377:SF1">
    <property type="entry name" value="BILIVERDIN REDUCTASE A"/>
    <property type="match status" value="1"/>
</dbReference>